<evidence type="ECO:0000256" key="2">
    <source>
        <dbReference type="ARBA" id="ARBA00022576"/>
    </source>
</evidence>
<keyword evidence="3 6" id="KW-0808">Transferase</keyword>
<comment type="cofactor">
    <cofactor evidence="1">
        <name>pyridoxal 5'-phosphate</name>
        <dbReference type="ChEBI" id="CHEBI:597326"/>
    </cofactor>
</comment>
<accession>A0ABT3NCC3</accession>
<dbReference type="InterPro" id="IPR015424">
    <property type="entry name" value="PyrdxlP-dep_Trfase"/>
</dbReference>
<comment type="caution">
    <text evidence="6">The sequence shown here is derived from an EMBL/GenBank/DDBJ whole genome shotgun (WGS) entry which is preliminary data.</text>
</comment>
<dbReference type="Proteomes" id="UP001209681">
    <property type="component" value="Unassembled WGS sequence"/>
</dbReference>
<dbReference type="PANTHER" id="PTHR42790:SF4">
    <property type="entry name" value="VALINE--PYRUVATE AMINOTRANSFERASE"/>
    <property type="match status" value="1"/>
</dbReference>
<dbReference type="NCBIfam" id="NF006964">
    <property type="entry name" value="PRK09440.1-2"/>
    <property type="match status" value="1"/>
</dbReference>
<evidence type="ECO:0000313" key="6">
    <source>
        <dbReference type="EMBL" id="MCW7755109.1"/>
    </source>
</evidence>
<feature type="domain" description="Aminotransferase class I/classII large" evidence="5">
    <location>
        <begin position="171"/>
        <end position="395"/>
    </location>
</feature>
<dbReference type="EMBL" id="JAPFPW010000022">
    <property type="protein sequence ID" value="MCW7755109.1"/>
    <property type="molecule type" value="Genomic_DNA"/>
</dbReference>
<dbReference type="InterPro" id="IPR004839">
    <property type="entry name" value="Aminotransferase_I/II_large"/>
</dbReference>
<dbReference type="Pfam" id="PF00155">
    <property type="entry name" value="Aminotran_1_2"/>
    <property type="match status" value="1"/>
</dbReference>
<dbReference type="EC" id="2.6.1.66" evidence="6"/>
<dbReference type="SUPFAM" id="SSF53383">
    <property type="entry name" value="PLP-dependent transferases"/>
    <property type="match status" value="1"/>
</dbReference>
<organism evidence="6 7">
    <name type="scientific">Desulfobotulus pelophilus</name>
    <dbReference type="NCBI Taxonomy" id="2823377"/>
    <lineage>
        <taxon>Bacteria</taxon>
        <taxon>Pseudomonadati</taxon>
        <taxon>Thermodesulfobacteriota</taxon>
        <taxon>Desulfobacteria</taxon>
        <taxon>Desulfobacterales</taxon>
        <taxon>Desulfobacteraceae</taxon>
        <taxon>Desulfobotulus</taxon>
    </lineage>
</organism>
<evidence type="ECO:0000259" key="5">
    <source>
        <dbReference type="Pfam" id="PF00155"/>
    </source>
</evidence>
<dbReference type="InterPro" id="IPR050859">
    <property type="entry name" value="Class-I_PLP-dep_aminotransf"/>
</dbReference>
<proteinExistence type="predicted"/>
<gene>
    <name evidence="6" type="ORF">OOT00_14065</name>
</gene>
<evidence type="ECO:0000256" key="4">
    <source>
        <dbReference type="ARBA" id="ARBA00022898"/>
    </source>
</evidence>
<evidence type="ECO:0000256" key="3">
    <source>
        <dbReference type="ARBA" id="ARBA00022679"/>
    </source>
</evidence>
<dbReference type="CDD" id="cd00609">
    <property type="entry name" value="AAT_like"/>
    <property type="match status" value="1"/>
</dbReference>
<evidence type="ECO:0000313" key="7">
    <source>
        <dbReference type="Proteomes" id="UP001209681"/>
    </source>
</evidence>
<keyword evidence="4" id="KW-0663">Pyridoxal phosphate</keyword>
<dbReference type="GO" id="GO:0009042">
    <property type="term" value="F:valine-pyruvate transaminase activity"/>
    <property type="evidence" value="ECO:0007669"/>
    <property type="project" value="UniProtKB-EC"/>
</dbReference>
<reference evidence="6 7" key="1">
    <citation type="submission" date="2022-11" db="EMBL/GenBank/DDBJ databases">
        <title>Desulfobotulus tamanensis H1 sp. nov. - anaerobic, alkaliphilic, sulphate reducing bacterium isolated from terrestrial mud volcano.</title>
        <authorList>
            <person name="Frolova A."/>
            <person name="Merkel A.Y."/>
            <person name="Slobodkin A.I."/>
        </authorList>
    </citation>
    <scope>NUCLEOTIDE SEQUENCE [LARGE SCALE GENOMIC DNA]</scope>
    <source>
        <strain evidence="6 7">H1</strain>
    </source>
</reference>
<keyword evidence="7" id="KW-1185">Reference proteome</keyword>
<keyword evidence="2 6" id="KW-0032">Aminotransferase</keyword>
<dbReference type="NCBIfam" id="NF006967">
    <property type="entry name" value="PRK09440.1-5"/>
    <property type="match status" value="1"/>
</dbReference>
<dbReference type="PANTHER" id="PTHR42790">
    <property type="entry name" value="AMINOTRANSFERASE"/>
    <property type="match status" value="1"/>
</dbReference>
<sequence>MRLSAFGEKFSSKSGILQLMDDLGNALAGGGDIAMMGGGNPAHIPEVEEAMRQRLERILNSPEELRRMTGIYDPPQGEKAFIASLAALLNREFGWDLTPENIALTNGSQSAFFLLFNMFAGYGTDGRMRRILLPLAPEYIGYADAGLVPDFFTAVKPKIDYLERPYFKYRVDFEKLVITDDIAALCVSRPTNPTGNVLTDDEVHTLDLMARKAGIPFILDCAYGTPFPDIIFTKASPFWNDNIVMCMSLSKLGLPAARTGIVIARKEIVHALSRMNAIMNLATGSFGAMMAMDLVQTGDIIPLSRDVVKPYYKKRAMEAVALFEEALKGTDYFIHKPEGAIFLWLWFRNLPISSQILYERLKAKGVIVVPGHYFFPGMADDKAWPHREECIRVNYSQAPDLVARGIGIIGEEVHRAYAEASRG</sequence>
<dbReference type="InterPro" id="IPR015421">
    <property type="entry name" value="PyrdxlP-dep_Trfase_major"/>
</dbReference>
<evidence type="ECO:0000256" key="1">
    <source>
        <dbReference type="ARBA" id="ARBA00001933"/>
    </source>
</evidence>
<protein>
    <submittedName>
        <fullName evidence="6">Valine--pyruvate transaminase</fullName>
        <ecNumber evidence="6">2.6.1.66</ecNumber>
    </submittedName>
</protein>
<dbReference type="RefSeq" id="WP_265426029.1">
    <property type="nucleotide sequence ID" value="NZ_JAPFPW010000022.1"/>
</dbReference>
<name>A0ABT3NCC3_9BACT</name>
<dbReference type="Gene3D" id="3.40.640.10">
    <property type="entry name" value="Type I PLP-dependent aspartate aminotransferase-like (Major domain)"/>
    <property type="match status" value="1"/>
</dbReference>